<dbReference type="Pfam" id="PF04456">
    <property type="entry name" value="DUF503"/>
    <property type="match status" value="1"/>
</dbReference>
<dbReference type="InterPro" id="IPR036746">
    <property type="entry name" value="TT1725-like_sf"/>
</dbReference>
<dbReference type="PANTHER" id="PTHR36441:SF1">
    <property type="entry name" value="DUF503 DOMAIN-CONTAINING PROTEIN"/>
    <property type="match status" value="1"/>
</dbReference>
<dbReference type="Gene3D" id="3.30.70.1120">
    <property type="entry name" value="TT1725-like"/>
    <property type="match status" value="1"/>
</dbReference>
<dbReference type="KEGG" id="sat:SYN_01786"/>
<dbReference type="EMBL" id="CP000252">
    <property type="protein sequence ID" value="ABC78554.1"/>
    <property type="molecule type" value="Genomic_DNA"/>
</dbReference>
<protein>
    <submittedName>
        <fullName evidence="1">Hypothetical cytosolic protein</fullName>
    </submittedName>
</protein>
<dbReference type="SUPFAM" id="SSF103007">
    <property type="entry name" value="Hypothetical protein TT1725"/>
    <property type="match status" value="1"/>
</dbReference>
<dbReference type="OrthoDB" id="9809023at2"/>
<proteinExistence type="predicted"/>
<evidence type="ECO:0000313" key="2">
    <source>
        <dbReference type="Proteomes" id="UP000001933"/>
    </source>
</evidence>
<gene>
    <name evidence="1" type="ORF">SYN_01786</name>
</gene>
<dbReference type="AlphaFoldDB" id="Q2LWU7"/>
<evidence type="ECO:0000313" key="1">
    <source>
        <dbReference type="EMBL" id="ABC78554.1"/>
    </source>
</evidence>
<dbReference type="InterPro" id="IPR007546">
    <property type="entry name" value="DUF503"/>
</dbReference>
<keyword evidence="2" id="KW-1185">Reference proteome</keyword>
<reference evidence="1 2" key="1">
    <citation type="journal article" date="2007" name="Proc. Natl. Acad. Sci. U.S.A.">
        <title>The genome of Syntrophus aciditrophicus: life at the thermodynamic limit of microbial growth.</title>
        <authorList>
            <person name="McInerney M.J."/>
            <person name="Rohlin L."/>
            <person name="Mouttaki H."/>
            <person name="Kim U."/>
            <person name="Krupp R.S."/>
            <person name="Rios-Hernandez L."/>
            <person name="Sieber J."/>
            <person name="Struchtemeyer C.G."/>
            <person name="Bhattacharyya A."/>
            <person name="Campbell J.W."/>
            <person name="Gunsalus R.P."/>
        </authorList>
    </citation>
    <scope>NUCLEOTIDE SEQUENCE [LARGE SCALE GENOMIC DNA]</scope>
    <source>
        <strain evidence="1 2">SB</strain>
    </source>
</reference>
<organism evidence="1 2">
    <name type="scientific">Syntrophus aciditrophicus (strain SB)</name>
    <dbReference type="NCBI Taxonomy" id="56780"/>
    <lineage>
        <taxon>Bacteria</taxon>
        <taxon>Pseudomonadati</taxon>
        <taxon>Thermodesulfobacteriota</taxon>
        <taxon>Syntrophia</taxon>
        <taxon>Syntrophales</taxon>
        <taxon>Syntrophaceae</taxon>
        <taxon>Syntrophus</taxon>
    </lineage>
</organism>
<dbReference type="HOGENOM" id="CLU_149981_4_0_7"/>
<dbReference type="eggNOG" id="COG1550">
    <property type="taxonomic scope" value="Bacteria"/>
</dbReference>
<accession>Q2LWU7</accession>
<name>Q2LWU7_SYNAS</name>
<sequence length="112" mass="12732">MVIGSGLIELWIAESRSLKEKRGVLKRILQRTRNTFNVSIAEVGENDSWKRAKVGFCIVGNDSRYVNGKVDHILSFIDDLQLAEVLNSRIEIVTISDAMPHFEDRSGKYDHD</sequence>
<dbReference type="InParanoid" id="Q2LWU7"/>
<dbReference type="PANTHER" id="PTHR36441">
    <property type="entry name" value="HYPOTHETICAL CYTOSOLIC PROTEIN"/>
    <property type="match status" value="1"/>
</dbReference>
<dbReference type="Proteomes" id="UP000001933">
    <property type="component" value="Chromosome"/>
</dbReference>
<dbReference type="STRING" id="56780.SYN_01786"/>
<dbReference type="RefSeq" id="WP_011418573.1">
    <property type="nucleotide sequence ID" value="NC_007759.1"/>
</dbReference>